<sequence>MRRWALWLIVSIATGFAVLALVHIWRYQPLTITAVSAATLDRAGQASPWIPGAESEPITLTHDRPRLRLSMVLRNDGAWPVEITSASVPYRPSSFESVSIEENDRAAFEHATHVFTLNPGQSRSVEFTMAAKPCVLRGDPRVQAIVEAELVKYRFLGLERQAWLPLRQKLALAGEPSCPGSQGPG</sequence>
<keyword evidence="2" id="KW-1185">Reference proteome</keyword>
<dbReference type="EMBL" id="JBITGY010000002">
    <property type="protein sequence ID" value="MFI6497110.1"/>
    <property type="molecule type" value="Genomic_DNA"/>
</dbReference>
<organism evidence="1 2">
    <name type="scientific">Nonomuraea typhae</name>
    <dbReference type="NCBI Taxonomy" id="2603600"/>
    <lineage>
        <taxon>Bacteria</taxon>
        <taxon>Bacillati</taxon>
        <taxon>Actinomycetota</taxon>
        <taxon>Actinomycetes</taxon>
        <taxon>Streptosporangiales</taxon>
        <taxon>Streptosporangiaceae</taxon>
        <taxon>Nonomuraea</taxon>
    </lineage>
</organism>
<dbReference type="Proteomes" id="UP001612741">
    <property type="component" value="Unassembled WGS sequence"/>
</dbReference>
<reference evidence="1 2" key="1">
    <citation type="submission" date="2024-10" db="EMBL/GenBank/DDBJ databases">
        <title>The Natural Products Discovery Center: Release of the First 8490 Sequenced Strains for Exploring Actinobacteria Biosynthetic Diversity.</title>
        <authorList>
            <person name="Kalkreuter E."/>
            <person name="Kautsar S.A."/>
            <person name="Yang D."/>
            <person name="Bader C.D."/>
            <person name="Teijaro C.N."/>
            <person name="Fluegel L."/>
            <person name="Davis C.M."/>
            <person name="Simpson J.R."/>
            <person name="Lauterbach L."/>
            <person name="Steele A.D."/>
            <person name="Gui C."/>
            <person name="Meng S."/>
            <person name="Li G."/>
            <person name="Viehrig K."/>
            <person name="Ye F."/>
            <person name="Su P."/>
            <person name="Kiefer A.F."/>
            <person name="Nichols A."/>
            <person name="Cepeda A.J."/>
            <person name="Yan W."/>
            <person name="Fan B."/>
            <person name="Jiang Y."/>
            <person name="Adhikari A."/>
            <person name="Zheng C.-J."/>
            <person name="Schuster L."/>
            <person name="Cowan T.M."/>
            <person name="Smanski M.J."/>
            <person name="Chevrette M.G."/>
            <person name="De Carvalho L.P.S."/>
            <person name="Shen B."/>
        </authorList>
    </citation>
    <scope>NUCLEOTIDE SEQUENCE [LARGE SCALE GENOMIC DNA]</scope>
    <source>
        <strain evidence="1 2">NPDC050545</strain>
    </source>
</reference>
<name>A0ABW7YMI5_9ACTN</name>
<comment type="caution">
    <text evidence="1">The sequence shown here is derived from an EMBL/GenBank/DDBJ whole genome shotgun (WGS) entry which is preliminary data.</text>
</comment>
<dbReference type="RefSeq" id="WP_397079732.1">
    <property type="nucleotide sequence ID" value="NZ_JBITGY010000002.1"/>
</dbReference>
<accession>A0ABW7YMI5</accession>
<proteinExistence type="predicted"/>
<gene>
    <name evidence="1" type="ORF">ACIBG2_07000</name>
</gene>
<protein>
    <submittedName>
        <fullName evidence="1">Uncharacterized protein</fullName>
    </submittedName>
</protein>
<evidence type="ECO:0000313" key="1">
    <source>
        <dbReference type="EMBL" id="MFI6497110.1"/>
    </source>
</evidence>
<evidence type="ECO:0000313" key="2">
    <source>
        <dbReference type="Proteomes" id="UP001612741"/>
    </source>
</evidence>